<dbReference type="Pfam" id="PF08241">
    <property type="entry name" value="Methyltransf_11"/>
    <property type="match status" value="1"/>
</dbReference>
<accession>A0A4R5VS92</accession>
<dbReference type="EMBL" id="JAVGVR010000001">
    <property type="protein sequence ID" value="MDQ6599749.1"/>
    <property type="molecule type" value="Genomic_DNA"/>
</dbReference>
<feature type="binding site" evidence="4">
    <location>
        <position position="97"/>
    </location>
    <ligand>
        <name>S-adenosyl-L-methionine</name>
        <dbReference type="ChEBI" id="CHEBI:59789"/>
    </ligand>
</feature>
<dbReference type="GO" id="GO:0032259">
    <property type="term" value="P:methylation"/>
    <property type="evidence" value="ECO:0007669"/>
    <property type="project" value="UniProtKB-KW"/>
</dbReference>
<evidence type="ECO:0000256" key="2">
    <source>
        <dbReference type="ARBA" id="ARBA00022679"/>
    </source>
</evidence>
<dbReference type="EC" id="2.1.1.-" evidence="4"/>
<feature type="domain" description="Methyltransferase type 11" evidence="5">
    <location>
        <begin position="51"/>
        <end position="143"/>
    </location>
</feature>
<keyword evidence="1 4" id="KW-0489">Methyltransferase</keyword>
<evidence type="ECO:0000313" key="7">
    <source>
        <dbReference type="EMBL" id="TDK61628.1"/>
    </source>
</evidence>
<keyword evidence="3 4" id="KW-0949">S-adenosyl-L-methionine</keyword>
<dbReference type="InterPro" id="IPR029063">
    <property type="entry name" value="SAM-dependent_MTases_sf"/>
</dbReference>
<evidence type="ECO:0000256" key="4">
    <source>
        <dbReference type="HAMAP-Rule" id="MF_02100"/>
    </source>
</evidence>
<evidence type="ECO:0000256" key="1">
    <source>
        <dbReference type="ARBA" id="ARBA00022603"/>
    </source>
</evidence>
<dbReference type="GO" id="GO:0008757">
    <property type="term" value="F:S-adenosylmethionine-dependent methyltransferase activity"/>
    <property type="evidence" value="ECO:0007669"/>
    <property type="project" value="UniProtKB-UniRule"/>
</dbReference>
<dbReference type="InterPro" id="IPR023553">
    <property type="entry name" value="Uncharacterised_MeTfrase_YrrT"/>
</dbReference>
<dbReference type="Proteomes" id="UP001178888">
    <property type="component" value="Unassembled WGS sequence"/>
</dbReference>
<feature type="binding site" evidence="4">
    <location>
        <position position="53"/>
    </location>
    <ligand>
        <name>S-adenosyl-L-methionine</name>
        <dbReference type="ChEBI" id="CHEBI:59789"/>
    </ligand>
</feature>
<dbReference type="InterPro" id="IPR013216">
    <property type="entry name" value="Methyltransf_11"/>
</dbReference>
<dbReference type="SUPFAM" id="SSF53335">
    <property type="entry name" value="S-adenosyl-L-methionine-dependent methyltransferases"/>
    <property type="match status" value="1"/>
</dbReference>
<comment type="similarity">
    <text evidence="4">Belongs to the methyltransferase superfamily. YrrT family.</text>
</comment>
<keyword evidence="9" id="KW-1185">Reference proteome</keyword>
<feature type="binding site" evidence="4">
    <location>
        <position position="74"/>
    </location>
    <ligand>
        <name>S-adenosyl-L-methionine</name>
        <dbReference type="ChEBI" id="CHEBI:59789"/>
    </ligand>
</feature>
<reference evidence="7 8" key="1">
    <citation type="submission" date="2019-03" db="EMBL/GenBank/DDBJ databases">
        <title>Bacillus niacini sp. nov. a Nicotinate-Metabolizing Mesophile Isolated from Soil.</title>
        <authorList>
            <person name="Zhang G."/>
        </authorList>
    </citation>
    <scope>NUCLEOTIDE SEQUENCE [LARGE SCALE GENOMIC DNA]</scope>
    <source>
        <strain evidence="7 8">WN066</strain>
    </source>
</reference>
<dbReference type="RefSeq" id="WP_133334477.1">
    <property type="nucleotide sequence ID" value="NZ_JAVGVR010000001.1"/>
</dbReference>
<gene>
    <name evidence="7" type="ORF">E2K98_12100</name>
    <name evidence="6" type="ORF">RCG21_25970</name>
</gene>
<dbReference type="Proteomes" id="UP000295132">
    <property type="component" value="Unassembled WGS sequence"/>
</dbReference>
<proteinExistence type="inferred from homology"/>
<sequence>MGREFLDLFEQWADSYDDTVIGRDQEYKEVFSGYEEILELTAFQSSGHVVEFGVGTGNLTKKLLARGLIVTGIEPSSSMREIALQKLNNQVVVLDGDFLEFPEIKNIDTFVSTYAFHHLTDDEKAFAVEKYSKLLSKGGKIVFADTMYESEEDYYHAIEKAKSEGFHNLANDLETEYYTTIPVLKDILENNGFSVSFKKCNEFVWLMEGIKR</sequence>
<name>A0A4R5VS92_9BACI</name>
<evidence type="ECO:0000313" key="8">
    <source>
        <dbReference type="Proteomes" id="UP000295132"/>
    </source>
</evidence>
<comment type="caution">
    <text evidence="7">The sequence shown here is derived from an EMBL/GenBank/DDBJ whole genome shotgun (WGS) entry which is preliminary data.</text>
</comment>
<dbReference type="EMBL" id="SMYO01000005">
    <property type="protein sequence ID" value="TDK61628.1"/>
    <property type="molecule type" value="Genomic_DNA"/>
</dbReference>
<keyword evidence="2 4" id="KW-0808">Transferase</keyword>
<organism evidence="7 8">
    <name type="scientific">Bacillus salipaludis</name>
    <dbReference type="NCBI Taxonomy" id="2547811"/>
    <lineage>
        <taxon>Bacteria</taxon>
        <taxon>Bacillati</taxon>
        <taxon>Bacillota</taxon>
        <taxon>Bacilli</taxon>
        <taxon>Bacillales</taxon>
        <taxon>Bacillaceae</taxon>
        <taxon>Bacillus</taxon>
    </lineage>
</organism>
<dbReference type="HAMAP" id="MF_02100">
    <property type="entry name" value="Methyltr_YrrT"/>
    <property type="match status" value="1"/>
</dbReference>
<evidence type="ECO:0000313" key="6">
    <source>
        <dbReference type="EMBL" id="MDQ6599749.1"/>
    </source>
</evidence>
<evidence type="ECO:0000259" key="5">
    <source>
        <dbReference type="Pfam" id="PF08241"/>
    </source>
</evidence>
<evidence type="ECO:0000313" key="9">
    <source>
        <dbReference type="Proteomes" id="UP001178888"/>
    </source>
</evidence>
<evidence type="ECO:0000256" key="3">
    <source>
        <dbReference type="ARBA" id="ARBA00022691"/>
    </source>
</evidence>
<dbReference type="PANTHER" id="PTHR43861">
    <property type="entry name" value="TRANS-ACONITATE 2-METHYLTRANSFERASE-RELATED"/>
    <property type="match status" value="1"/>
</dbReference>
<dbReference type="AlphaFoldDB" id="A0A4R5VS92"/>
<protein>
    <recommendedName>
        <fullName evidence="4">Uncharacterized methyltransferase E2K98_12100</fullName>
        <ecNumber evidence="4">2.1.1.-</ecNumber>
    </recommendedName>
</protein>
<comment type="function">
    <text evidence="4">Could be a S-adenosyl-L-methionine-dependent methyltransferase.</text>
</comment>
<dbReference type="Gene3D" id="3.40.50.150">
    <property type="entry name" value="Vaccinia Virus protein VP39"/>
    <property type="match status" value="1"/>
</dbReference>
<reference evidence="6" key="2">
    <citation type="submission" date="2023-08" db="EMBL/GenBank/DDBJ databases">
        <title>Nitrogen cycling bacteria in agricultural field soils.</title>
        <authorList>
            <person name="Jang J."/>
        </authorList>
    </citation>
    <scope>NUCLEOTIDE SEQUENCE</scope>
    <source>
        <strain evidence="6">PS3-36</strain>
    </source>
</reference>